<name>A0A9D1FP06_9FIRM</name>
<proteinExistence type="predicted"/>
<evidence type="ECO:0000313" key="2">
    <source>
        <dbReference type="Proteomes" id="UP000824002"/>
    </source>
</evidence>
<dbReference type="EMBL" id="DVJP01000075">
    <property type="protein sequence ID" value="HIS77371.1"/>
    <property type="molecule type" value="Genomic_DNA"/>
</dbReference>
<sequence>MMGLILHFGVFFLAFVPDEVCFPAGKRRETGAVFATAYLASVLAFFQNRRLFGRKLRCPILTGTHGVCWGFSQENPGIPAKIRGQNGLLWPGFILPVHSPAKFEIR</sequence>
<gene>
    <name evidence="1" type="ORF">IAB51_11295</name>
</gene>
<accession>A0A9D1FP06</accession>
<dbReference type="AlphaFoldDB" id="A0A9D1FP06"/>
<organism evidence="1 2">
    <name type="scientific">Candidatus Merdivicinus excrementipullorum</name>
    <dbReference type="NCBI Taxonomy" id="2840867"/>
    <lineage>
        <taxon>Bacteria</taxon>
        <taxon>Bacillati</taxon>
        <taxon>Bacillota</taxon>
        <taxon>Clostridia</taxon>
        <taxon>Eubacteriales</taxon>
        <taxon>Oscillospiraceae</taxon>
        <taxon>Oscillospiraceae incertae sedis</taxon>
        <taxon>Candidatus Merdivicinus</taxon>
    </lineage>
</organism>
<dbReference type="Proteomes" id="UP000824002">
    <property type="component" value="Unassembled WGS sequence"/>
</dbReference>
<protein>
    <submittedName>
        <fullName evidence="1">Uncharacterized protein</fullName>
    </submittedName>
</protein>
<reference evidence="1" key="1">
    <citation type="submission" date="2020-10" db="EMBL/GenBank/DDBJ databases">
        <authorList>
            <person name="Gilroy R."/>
        </authorList>
    </citation>
    <scope>NUCLEOTIDE SEQUENCE</scope>
    <source>
        <strain evidence="1">CHK199-13235</strain>
    </source>
</reference>
<evidence type="ECO:0000313" key="1">
    <source>
        <dbReference type="EMBL" id="HIS77371.1"/>
    </source>
</evidence>
<comment type="caution">
    <text evidence="1">The sequence shown here is derived from an EMBL/GenBank/DDBJ whole genome shotgun (WGS) entry which is preliminary data.</text>
</comment>
<reference evidence="1" key="2">
    <citation type="journal article" date="2021" name="PeerJ">
        <title>Extensive microbial diversity within the chicken gut microbiome revealed by metagenomics and culture.</title>
        <authorList>
            <person name="Gilroy R."/>
            <person name="Ravi A."/>
            <person name="Getino M."/>
            <person name="Pursley I."/>
            <person name="Horton D.L."/>
            <person name="Alikhan N.F."/>
            <person name="Baker D."/>
            <person name="Gharbi K."/>
            <person name="Hall N."/>
            <person name="Watson M."/>
            <person name="Adriaenssens E.M."/>
            <person name="Foster-Nyarko E."/>
            <person name="Jarju S."/>
            <person name="Secka A."/>
            <person name="Antonio M."/>
            <person name="Oren A."/>
            <person name="Chaudhuri R.R."/>
            <person name="La Ragione R."/>
            <person name="Hildebrand F."/>
            <person name="Pallen M.J."/>
        </authorList>
    </citation>
    <scope>NUCLEOTIDE SEQUENCE</scope>
    <source>
        <strain evidence="1">CHK199-13235</strain>
    </source>
</reference>